<accession>A0A8J5W9P6</accession>
<gene>
    <name evidence="2" type="ORF">GUJ93_ZPchr0010g10641</name>
</gene>
<reference evidence="2" key="2">
    <citation type="submission" date="2021-02" db="EMBL/GenBank/DDBJ databases">
        <authorList>
            <person name="Kimball J.A."/>
            <person name="Haas M.W."/>
            <person name="Macchietto M."/>
            <person name="Kono T."/>
            <person name="Duquette J."/>
            <person name="Shao M."/>
        </authorList>
    </citation>
    <scope>NUCLEOTIDE SEQUENCE</scope>
    <source>
        <tissue evidence="2">Fresh leaf tissue</tissue>
    </source>
</reference>
<evidence type="ECO:0000313" key="3">
    <source>
        <dbReference type="Proteomes" id="UP000729402"/>
    </source>
</evidence>
<dbReference type="EMBL" id="JAAALK010000082">
    <property type="protein sequence ID" value="KAG8086273.1"/>
    <property type="molecule type" value="Genomic_DNA"/>
</dbReference>
<evidence type="ECO:0000313" key="2">
    <source>
        <dbReference type="EMBL" id="KAG8086273.1"/>
    </source>
</evidence>
<organism evidence="2 3">
    <name type="scientific">Zizania palustris</name>
    <name type="common">Northern wild rice</name>
    <dbReference type="NCBI Taxonomy" id="103762"/>
    <lineage>
        <taxon>Eukaryota</taxon>
        <taxon>Viridiplantae</taxon>
        <taxon>Streptophyta</taxon>
        <taxon>Embryophyta</taxon>
        <taxon>Tracheophyta</taxon>
        <taxon>Spermatophyta</taxon>
        <taxon>Magnoliopsida</taxon>
        <taxon>Liliopsida</taxon>
        <taxon>Poales</taxon>
        <taxon>Poaceae</taxon>
        <taxon>BOP clade</taxon>
        <taxon>Oryzoideae</taxon>
        <taxon>Oryzeae</taxon>
        <taxon>Zizaniinae</taxon>
        <taxon>Zizania</taxon>
    </lineage>
</organism>
<feature type="region of interest" description="Disordered" evidence="1">
    <location>
        <begin position="178"/>
        <end position="208"/>
    </location>
</feature>
<dbReference type="AlphaFoldDB" id="A0A8J5W9P6"/>
<sequence>MEGDGRSWTFPVYILSNEMADVLPGDEDDLPPNGANPHPFDGQVYPGEPAWVQQWVDDQMFQVPFNIAPVVDQEVQVEPLFAEPMVDDVHWDQWPNQPIVEPPAPQPQEEISLEVSDLSIGINSGSTTLSTNSSSLLALVNSVQHAIQDSVPQQIASQGPSRPPIRFFYSRRNRKAQDDNLLAQQTSVTATGSSSKGGKGKGKEIMPDQPTLQDFLNVSLSNGQHVNLAKLMKAVQDTSQTVHARGQAEGDADEETN</sequence>
<evidence type="ECO:0000256" key="1">
    <source>
        <dbReference type="SAM" id="MobiDB-lite"/>
    </source>
</evidence>
<feature type="compositionally biased region" description="Polar residues" evidence="1">
    <location>
        <begin position="182"/>
        <end position="191"/>
    </location>
</feature>
<keyword evidence="3" id="KW-1185">Reference proteome</keyword>
<comment type="caution">
    <text evidence="2">The sequence shown here is derived from an EMBL/GenBank/DDBJ whole genome shotgun (WGS) entry which is preliminary data.</text>
</comment>
<protein>
    <submittedName>
        <fullName evidence="2">Uncharacterized protein</fullName>
    </submittedName>
</protein>
<reference evidence="2" key="1">
    <citation type="journal article" date="2021" name="bioRxiv">
        <title>Whole Genome Assembly and Annotation of Northern Wild Rice, Zizania palustris L., Supports a Whole Genome Duplication in the Zizania Genus.</title>
        <authorList>
            <person name="Haas M."/>
            <person name="Kono T."/>
            <person name="Macchietto M."/>
            <person name="Millas R."/>
            <person name="McGilp L."/>
            <person name="Shao M."/>
            <person name="Duquette J."/>
            <person name="Hirsch C.N."/>
            <person name="Kimball J."/>
        </authorList>
    </citation>
    <scope>NUCLEOTIDE SEQUENCE</scope>
    <source>
        <tissue evidence="2">Fresh leaf tissue</tissue>
    </source>
</reference>
<proteinExistence type="predicted"/>
<name>A0A8J5W9P6_ZIZPA</name>
<feature type="region of interest" description="Disordered" evidence="1">
    <location>
        <begin position="237"/>
        <end position="257"/>
    </location>
</feature>
<dbReference type="Proteomes" id="UP000729402">
    <property type="component" value="Unassembled WGS sequence"/>
</dbReference>